<dbReference type="AlphaFoldDB" id="A0AAP9ECT6"/>
<feature type="transmembrane region" description="Helical" evidence="1">
    <location>
        <begin position="171"/>
        <end position="193"/>
    </location>
</feature>
<evidence type="ECO:0000313" key="3">
    <source>
        <dbReference type="EMBL" id="QEA44276.1"/>
    </source>
</evidence>
<dbReference type="InterPro" id="IPR005182">
    <property type="entry name" value="YdbS-like_PH"/>
</dbReference>
<feature type="transmembrane region" description="Helical" evidence="1">
    <location>
        <begin position="382"/>
        <end position="401"/>
    </location>
</feature>
<evidence type="ECO:0000259" key="2">
    <source>
        <dbReference type="Pfam" id="PF03703"/>
    </source>
</evidence>
<organism evidence="3 4">
    <name type="scientific">Leuconostoc lactis</name>
    <dbReference type="NCBI Taxonomy" id="1246"/>
    <lineage>
        <taxon>Bacteria</taxon>
        <taxon>Bacillati</taxon>
        <taxon>Bacillota</taxon>
        <taxon>Bacilli</taxon>
        <taxon>Lactobacillales</taxon>
        <taxon>Lactobacillaceae</taxon>
        <taxon>Leuconostoc</taxon>
    </lineage>
</organism>
<feature type="domain" description="YdbS-like PH" evidence="2">
    <location>
        <begin position="60"/>
        <end position="124"/>
    </location>
</feature>
<feature type="domain" description="YdbS-like PH" evidence="2">
    <location>
        <begin position="406"/>
        <end position="484"/>
    </location>
</feature>
<protein>
    <submittedName>
        <fullName evidence="3">PH domain-containing protein</fullName>
    </submittedName>
</protein>
<dbReference type="EMBL" id="CP042387">
    <property type="protein sequence ID" value="QEA44276.1"/>
    <property type="molecule type" value="Genomic_DNA"/>
</dbReference>
<dbReference type="PANTHER" id="PTHR34473:SF2">
    <property type="entry name" value="UPF0699 TRANSMEMBRANE PROTEIN YDBT"/>
    <property type="match status" value="1"/>
</dbReference>
<feature type="transmembrane region" description="Helical" evidence="1">
    <location>
        <begin position="42"/>
        <end position="62"/>
    </location>
</feature>
<evidence type="ECO:0000313" key="4">
    <source>
        <dbReference type="Proteomes" id="UP000321298"/>
    </source>
</evidence>
<feature type="transmembrane region" description="Helical" evidence="1">
    <location>
        <begin position="213"/>
        <end position="236"/>
    </location>
</feature>
<evidence type="ECO:0000256" key="1">
    <source>
        <dbReference type="SAM" id="Phobius"/>
    </source>
</evidence>
<feature type="domain" description="YdbS-like PH" evidence="2">
    <location>
        <begin position="239"/>
        <end position="323"/>
    </location>
</feature>
<dbReference type="Proteomes" id="UP000321298">
    <property type="component" value="Chromosome"/>
</dbReference>
<accession>A0AAP9ECT6</accession>
<gene>
    <name evidence="3" type="ORF">FGL83_06170</name>
</gene>
<keyword evidence="1" id="KW-0812">Transmembrane</keyword>
<dbReference type="PIRSF" id="PIRSF026631">
    <property type="entry name" value="UCP026631"/>
    <property type="match status" value="1"/>
</dbReference>
<dbReference type="RefSeq" id="WP_147001141.1">
    <property type="nucleotide sequence ID" value="NZ_CP042387.1"/>
</dbReference>
<name>A0AAP9ECT6_LEULA</name>
<keyword evidence="1" id="KW-1133">Transmembrane helix</keyword>
<dbReference type="GeneID" id="66531777"/>
<feature type="transmembrane region" description="Helical" evidence="1">
    <location>
        <begin position="12"/>
        <end position="30"/>
    </location>
</feature>
<keyword evidence="4" id="KW-1185">Reference proteome</keyword>
<dbReference type="PANTHER" id="PTHR34473">
    <property type="entry name" value="UPF0699 TRANSMEMBRANE PROTEIN YDBS"/>
    <property type="match status" value="1"/>
</dbReference>
<sequence length="488" mass="55190">MTKPMRQSKFAVIAMVMQTAKDLLLPFVFVMLQGQRNFGQQALWTGGFLLIALVLGVVKWFFFTYELTPHEITVHQGVFVKRRTHVPFERVQTLTKTQPFIFQPFEVFQVRIETSGKADDQLTFNALTPAQIATIERYRQVAQTTSVGTTTTAQPQASATYQIDQWALIRYALTSFGSLGIIGVILTLLSEVSNHLPESVMAGLDHWLSGGSLMFYAMLTAVVIFLGIGVAFLKIYNQYYGFTLTRVGQHLAISRGLLTKHTMQLRTTRVQAIQLEQSLLRRALRLVTVSVFLASAVKSDKNEAHQTVLMPVIQTAEATQVLRTFLPTLPLPALQPVKTVPHALRYQIQYALWWGLGILSLVLGSYWLLASHWHWHNGVSDTVMMVVAGVLLLVWLSAAWLRMRDQRLTITGDILAIQTTPWFTKRQYYVRRDKIQGLNASQSLFMGPRQAQHLQVVVRHGDSAAVIDLRYLQADVVAQVRRWLIDVK</sequence>
<proteinExistence type="predicted"/>
<feature type="transmembrane region" description="Helical" evidence="1">
    <location>
        <begin position="351"/>
        <end position="370"/>
    </location>
</feature>
<keyword evidence="1" id="KW-0472">Membrane</keyword>
<reference evidence="3 4" key="1">
    <citation type="submission" date="2019-06" db="EMBL/GenBank/DDBJ databases">
        <title>Genome analyses of bacteria isolated from kimchi.</title>
        <authorList>
            <person name="Lee S."/>
            <person name="Ahn S."/>
            <person name="Roh S."/>
        </authorList>
    </citation>
    <scope>NUCLEOTIDE SEQUENCE [LARGE SCALE GENOMIC DNA]</scope>
    <source>
        <strain evidence="3 4">CBA3625</strain>
    </source>
</reference>
<dbReference type="InterPro" id="IPR014529">
    <property type="entry name" value="UCP026631"/>
</dbReference>
<dbReference type="Pfam" id="PF03703">
    <property type="entry name" value="bPH_2"/>
    <property type="match status" value="3"/>
</dbReference>